<feature type="transmembrane region" description="Helical" evidence="1">
    <location>
        <begin position="176"/>
        <end position="196"/>
    </location>
</feature>
<dbReference type="RefSeq" id="WP_014829028.1">
    <property type="nucleotide sequence ID" value="NC_018068.1"/>
</dbReference>
<name>I4DB68_DESAJ</name>
<dbReference type="Proteomes" id="UP000002892">
    <property type="component" value="Chromosome"/>
</dbReference>
<dbReference type="STRING" id="646529.Desaci_4181"/>
<sequence>MDYLLNYLGRIEKNTYKGALSMKTNGFINDKINFNEVKSSHPIRKTLNKVPEITIFFWVIKVLATTVGETAADFLNSNLNLGLTITTFIMSVLLMITLFFQFKLRKYVPSVYWLLVVLISVVGTLITDNLVDHFGVPLEITTIVFSVALIATFVVWYANEKTLSIHSIYTTKREAFYWSAILFTFALGTAAGDLIAEQLNLGYWKSALMFAGLIGVVTFTFYRLKINSVLAFWIAYILTRPLGASLGDFLSQSRSAGGLSLGTIDTSSIFLIAILSIVIFLTITKRDQNLIAIGENIGYVTSSELNETEQTDNLVSD</sequence>
<protein>
    <submittedName>
        <fullName evidence="2">Uncharacterized membrane-anchored protein</fullName>
    </submittedName>
</protein>
<dbReference type="KEGG" id="dai:Desaci_4181"/>
<dbReference type="EMBL" id="CP003639">
    <property type="protein sequence ID" value="AFM43042.1"/>
    <property type="molecule type" value="Genomic_DNA"/>
</dbReference>
<dbReference type="eggNOG" id="COG4705">
    <property type="taxonomic scope" value="Bacteria"/>
</dbReference>
<organism evidence="2 3">
    <name type="scientific">Desulfosporosinus acidiphilus (strain DSM 22704 / JCM 16185 / SJ4)</name>
    <dbReference type="NCBI Taxonomy" id="646529"/>
    <lineage>
        <taxon>Bacteria</taxon>
        <taxon>Bacillati</taxon>
        <taxon>Bacillota</taxon>
        <taxon>Clostridia</taxon>
        <taxon>Eubacteriales</taxon>
        <taxon>Desulfitobacteriaceae</taxon>
        <taxon>Desulfosporosinus</taxon>
    </lineage>
</organism>
<feature type="transmembrane region" description="Helical" evidence="1">
    <location>
        <begin position="202"/>
        <end position="222"/>
    </location>
</feature>
<accession>I4DB68</accession>
<feature type="transmembrane region" description="Helical" evidence="1">
    <location>
        <begin position="138"/>
        <end position="156"/>
    </location>
</feature>
<feature type="transmembrane region" description="Helical" evidence="1">
    <location>
        <begin position="259"/>
        <end position="283"/>
    </location>
</feature>
<evidence type="ECO:0000313" key="3">
    <source>
        <dbReference type="Proteomes" id="UP000002892"/>
    </source>
</evidence>
<dbReference type="Pfam" id="PF03988">
    <property type="entry name" value="DUF347"/>
    <property type="match status" value="4"/>
</dbReference>
<evidence type="ECO:0000256" key="1">
    <source>
        <dbReference type="SAM" id="Phobius"/>
    </source>
</evidence>
<keyword evidence="1" id="KW-1133">Transmembrane helix</keyword>
<feature type="transmembrane region" description="Helical" evidence="1">
    <location>
        <begin position="81"/>
        <end position="100"/>
    </location>
</feature>
<dbReference type="AlphaFoldDB" id="I4DB68"/>
<dbReference type="HOGENOM" id="CLU_070268_0_0_9"/>
<dbReference type="InterPro" id="IPR007136">
    <property type="entry name" value="DUF347"/>
</dbReference>
<proteinExistence type="predicted"/>
<keyword evidence="1" id="KW-0472">Membrane</keyword>
<keyword evidence="3" id="KW-1185">Reference proteome</keyword>
<feature type="transmembrane region" description="Helical" evidence="1">
    <location>
        <begin position="53"/>
        <end position="75"/>
    </location>
</feature>
<keyword evidence="1" id="KW-0812">Transmembrane</keyword>
<feature type="transmembrane region" description="Helical" evidence="1">
    <location>
        <begin position="229"/>
        <end position="247"/>
    </location>
</feature>
<gene>
    <name evidence="2" type="ordered locus">Desaci_4181</name>
</gene>
<feature type="transmembrane region" description="Helical" evidence="1">
    <location>
        <begin position="107"/>
        <end position="126"/>
    </location>
</feature>
<evidence type="ECO:0000313" key="2">
    <source>
        <dbReference type="EMBL" id="AFM43042.1"/>
    </source>
</evidence>
<reference evidence="2 3" key="1">
    <citation type="journal article" date="2012" name="J. Bacteriol.">
        <title>Complete genome sequences of Desulfosporosinus orientis DSM765T, Desulfosporosinus youngiae DSM17734T, Desulfosporosinus meridiei DSM13257T, and Desulfosporosinus acidiphilus DSM22704T.</title>
        <authorList>
            <person name="Pester M."/>
            <person name="Brambilla E."/>
            <person name="Alazard D."/>
            <person name="Rattei T."/>
            <person name="Weinmaier T."/>
            <person name="Han J."/>
            <person name="Lucas S."/>
            <person name="Lapidus A."/>
            <person name="Cheng J.F."/>
            <person name="Goodwin L."/>
            <person name="Pitluck S."/>
            <person name="Peters L."/>
            <person name="Ovchinnikova G."/>
            <person name="Teshima H."/>
            <person name="Detter J.C."/>
            <person name="Han C.S."/>
            <person name="Tapia R."/>
            <person name="Land M.L."/>
            <person name="Hauser L."/>
            <person name="Kyrpides N.C."/>
            <person name="Ivanova N.N."/>
            <person name="Pagani I."/>
            <person name="Huntmann M."/>
            <person name="Wei C.L."/>
            <person name="Davenport K.W."/>
            <person name="Daligault H."/>
            <person name="Chain P.S."/>
            <person name="Chen A."/>
            <person name="Mavromatis K."/>
            <person name="Markowitz V."/>
            <person name="Szeto E."/>
            <person name="Mikhailova N."/>
            <person name="Pati A."/>
            <person name="Wagner M."/>
            <person name="Woyke T."/>
            <person name="Ollivier B."/>
            <person name="Klenk H.P."/>
            <person name="Spring S."/>
            <person name="Loy A."/>
        </authorList>
    </citation>
    <scope>NUCLEOTIDE SEQUENCE [LARGE SCALE GENOMIC DNA]</scope>
    <source>
        <strain evidence="3">DSM 22704 / JCM 16185 / SJ4</strain>
    </source>
</reference>